<name>A0A4U1L5C0_9SPHN</name>
<dbReference type="GO" id="GO:0008236">
    <property type="term" value="F:serine-type peptidase activity"/>
    <property type="evidence" value="ECO:0007669"/>
    <property type="project" value="InterPro"/>
</dbReference>
<dbReference type="Gene3D" id="3.40.50.1820">
    <property type="entry name" value="alpha/beta hydrolase"/>
    <property type="match status" value="1"/>
</dbReference>
<evidence type="ECO:0000256" key="1">
    <source>
        <dbReference type="SAM" id="SignalP"/>
    </source>
</evidence>
<reference evidence="3 4" key="1">
    <citation type="submission" date="2019-04" db="EMBL/GenBank/DDBJ databases">
        <authorList>
            <person name="Yang Y."/>
            <person name="Wei D."/>
        </authorList>
    </citation>
    <scope>NUCLEOTIDE SEQUENCE [LARGE SCALE GENOMIC DNA]</scope>
    <source>
        <strain evidence="3 4">L-1-4w-11</strain>
    </source>
</reference>
<dbReference type="Proteomes" id="UP000309138">
    <property type="component" value="Unassembled WGS sequence"/>
</dbReference>
<feature type="domain" description="Peptidase S9 prolyl oligopeptidase catalytic" evidence="2">
    <location>
        <begin position="522"/>
        <end position="676"/>
    </location>
</feature>
<dbReference type="InterPro" id="IPR029058">
    <property type="entry name" value="AB_hydrolase_fold"/>
</dbReference>
<organism evidence="3 4">
    <name type="scientific">Sphingomonas baiyangensis</name>
    <dbReference type="NCBI Taxonomy" id="2572576"/>
    <lineage>
        <taxon>Bacteria</taxon>
        <taxon>Pseudomonadati</taxon>
        <taxon>Pseudomonadota</taxon>
        <taxon>Alphaproteobacteria</taxon>
        <taxon>Sphingomonadales</taxon>
        <taxon>Sphingomonadaceae</taxon>
        <taxon>Sphingomonas</taxon>
    </lineage>
</organism>
<dbReference type="GO" id="GO:0006508">
    <property type="term" value="P:proteolysis"/>
    <property type="evidence" value="ECO:0007669"/>
    <property type="project" value="InterPro"/>
</dbReference>
<comment type="caution">
    <text evidence="3">The sequence shown here is derived from an EMBL/GenBank/DDBJ whole genome shotgun (WGS) entry which is preliminary data.</text>
</comment>
<sequence>MVTAPGAAAVVALLLGTITMAHATPATCRERLLPPPLGAATGKRPVTARDLIELRDFGPADNAPGARPAFSVSPDGRAAALAIRRADIASDSYCFGIALVPLDGTGAMRLLDVGGSFIPAINDIRGMSAIESGVPLVLAPLWSRDGRAIYYLRRDHSVTQVWRADLAGHASAVTSLKSDALSLEWAADGTTLLIGTRPALQAAEAAIDREGRDGYHFDARFWTLSEARPRPRAPLPETVLLLDTANGRLRSVSSEESAQLRNRAADRPAGSALFAPGAGGRRAWTAPDDPRLVFAPARLQVATRQGKIACPEAICARRVAGIWWREPDELLILRGGGPEDRGQLRLYLWRPGMETTPRLRVTTDHALTGCTLWRKTLLCAREAANEPRRLVAIDPESGAETLLFDPNPETAGLALGAVRRLGWANALGMRTYGDLVLPPSHRSGQRHPLILVQYVSRGFLRGGTGDEYPIFLLAQHGFAVLSFQRPAALPATEHATDLNALQRINIKDWAERRAIVSALDRGVDAAIATGTVDPGRLGLTGMSDGATTTQFALNSLKRFKAAAISTCCDEPSSLFTTGPAYRDAVLAWGYPRQGDDGSAFWKPMSLAANASNMRTPLLIQIPDAEYRWSLETVSALEQHGGAVDMYVFPDENHVKAHPAHRAAIYRRSVGWFDFWLRGVTDLPGLDEEVTRWKEMRQALSRN</sequence>
<accession>A0A4U1L5C0</accession>
<keyword evidence="4" id="KW-1185">Reference proteome</keyword>
<gene>
    <name evidence="3" type="ORF">FBR43_12510</name>
</gene>
<evidence type="ECO:0000313" key="4">
    <source>
        <dbReference type="Proteomes" id="UP000309138"/>
    </source>
</evidence>
<dbReference type="InterPro" id="IPR001375">
    <property type="entry name" value="Peptidase_S9_cat"/>
</dbReference>
<dbReference type="SUPFAM" id="SSF82171">
    <property type="entry name" value="DPP6 N-terminal domain-like"/>
    <property type="match status" value="1"/>
</dbReference>
<dbReference type="InterPro" id="IPR053536">
    <property type="entry name" value="Lasso_peptide_isopeptidase"/>
</dbReference>
<keyword evidence="1" id="KW-0732">Signal</keyword>
<dbReference type="RefSeq" id="WP_136943424.1">
    <property type="nucleotide sequence ID" value="NZ_SWKR01000002.1"/>
</dbReference>
<evidence type="ECO:0000259" key="2">
    <source>
        <dbReference type="Pfam" id="PF00326"/>
    </source>
</evidence>
<dbReference type="Gene3D" id="2.120.10.30">
    <property type="entry name" value="TolB, C-terminal domain"/>
    <property type="match status" value="1"/>
</dbReference>
<feature type="chain" id="PRO_5020752632" evidence="1">
    <location>
        <begin position="24"/>
        <end position="702"/>
    </location>
</feature>
<dbReference type="InterPro" id="IPR011042">
    <property type="entry name" value="6-blade_b-propeller_TolB-like"/>
</dbReference>
<feature type="signal peptide" evidence="1">
    <location>
        <begin position="1"/>
        <end position="23"/>
    </location>
</feature>
<evidence type="ECO:0000313" key="3">
    <source>
        <dbReference type="EMBL" id="TKD51483.1"/>
    </source>
</evidence>
<dbReference type="AlphaFoldDB" id="A0A4U1L5C0"/>
<dbReference type="OrthoDB" id="100212at2"/>
<dbReference type="EMBL" id="SWKR01000002">
    <property type="protein sequence ID" value="TKD51483.1"/>
    <property type="molecule type" value="Genomic_DNA"/>
</dbReference>
<dbReference type="NCBIfam" id="NF033523">
    <property type="entry name" value="lasso_peptidase"/>
    <property type="match status" value="1"/>
</dbReference>
<protein>
    <submittedName>
        <fullName evidence="3">Atxe2 family lasso peptide isopeptidase</fullName>
    </submittedName>
</protein>
<dbReference type="SUPFAM" id="SSF53474">
    <property type="entry name" value="alpha/beta-Hydrolases"/>
    <property type="match status" value="1"/>
</dbReference>
<dbReference type="Pfam" id="PF00326">
    <property type="entry name" value="Peptidase_S9"/>
    <property type="match status" value="1"/>
</dbReference>
<proteinExistence type="predicted"/>